<dbReference type="AlphaFoldDB" id="A0A8H4VLY0"/>
<gene>
    <name evidence="1" type="ORF">D9613_012900</name>
</gene>
<sequence length="264" mass="29494">MLMNYLNTISEEGKTSLGALRTEAVHVQTTLHPTPLSKPFPFLEYPPFRVFSWPTRARNFDRRRCRTIDVGLTSRASYDTKRRPNGKGASITSSRISIHHRSYPLISRGSNEGGRRRHCWQTLLHPSFVAGQLPYAQLAWAIQTKKKSKLAEAVIFAALAKANLVMAKSQVARPLTLLRHSSSLHSTGSMLLMFRWPFAHAPSHGTLRASSLAYTTSGFSSDYTHRPTFPLSARTQSYTPTSAACPDGRSQIVHVLSTYPPKCR</sequence>
<comment type="caution">
    <text evidence="1">The sequence shown here is derived from an EMBL/GenBank/DDBJ whole genome shotgun (WGS) entry which is preliminary data.</text>
</comment>
<proteinExistence type="predicted"/>
<accession>A0A8H4VLY0</accession>
<keyword evidence="2" id="KW-1185">Reference proteome</keyword>
<dbReference type="Proteomes" id="UP000521872">
    <property type="component" value="Unassembled WGS sequence"/>
</dbReference>
<evidence type="ECO:0000313" key="2">
    <source>
        <dbReference type="Proteomes" id="UP000521872"/>
    </source>
</evidence>
<protein>
    <submittedName>
        <fullName evidence="1">Uncharacterized protein</fullName>
    </submittedName>
</protein>
<name>A0A8H4VLY0_9AGAR</name>
<dbReference type="EMBL" id="JAACJL010000035">
    <property type="protein sequence ID" value="KAF4615596.1"/>
    <property type="molecule type" value="Genomic_DNA"/>
</dbReference>
<reference evidence="1 2" key="1">
    <citation type="submission" date="2019-12" db="EMBL/GenBank/DDBJ databases">
        <authorList>
            <person name="Floudas D."/>
            <person name="Bentzer J."/>
            <person name="Ahren D."/>
            <person name="Johansson T."/>
            <person name="Persson P."/>
            <person name="Tunlid A."/>
        </authorList>
    </citation>
    <scope>NUCLEOTIDE SEQUENCE [LARGE SCALE GENOMIC DNA]</scope>
    <source>
        <strain evidence="1 2">CBS 102.39</strain>
    </source>
</reference>
<organism evidence="1 2">
    <name type="scientific">Agrocybe pediades</name>
    <dbReference type="NCBI Taxonomy" id="84607"/>
    <lineage>
        <taxon>Eukaryota</taxon>
        <taxon>Fungi</taxon>
        <taxon>Dikarya</taxon>
        <taxon>Basidiomycota</taxon>
        <taxon>Agaricomycotina</taxon>
        <taxon>Agaricomycetes</taxon>
        <taxon>Agaricomycetidae</taxon>
        <taxon>Agaricales</taxon>
        <taxon>Agaricineae</taxon>
        <taxon>Strophariaceae</taxon>
        <taxon>Agrocybe</taxon>
    </lineage>
</organism>
<evidence type="ECO:0000313" key="1">
    <source>
        <dbReference type="EMBL" id="KAF4615596.1"/>
    </source>
</evidence>